<accession>A0AAV9X0H8</accession>
<evidence type="ECO:0000256" key="1">
    <source>
        <dbReference type="SAM" id="MobiDB-lite"/>
    </source>
</evidence>
<reference evidence="2 3" key="1">
    <citation type="submission" date="2019-10" db="EMBL/GenBank/DDBJ databases">
        <authorList>
            <person name="Palmer J.M."/>
        </authorList>
    </citation>
    <scope>NUCLEOTIDE SEQUENCE [LARGE SCALE GENOMIC DNA]</scope>
    <source>
        <strain evidence="2 3">TWF694</strain>
    </source>
</reference>
<feature type="region of interest" description="Disordered" evidence="1">
    <location>
        <begin position="40"/>
        <end position="68"/>
    </location>
</feature>
<sequence length="68" mass="7597">MVIDDGEKAAATAVLNDGNKPGGEGRAKYEWIYRLRRKGWRRRRRRKRREEEEEGVGGGGGGGGVGRR</sequence>
<keyword evidence="3" id="KW-1185">Reference proteome</keyword>
<dbReference type="EMBL" id="JAVHJO010000012">
    <property type="protein sequence ID" value="KAK6531594.1"/>
    <property type="molecule type" value="Genomic_DNA"/>
</dbReference>
<dbReference type="AlphaFoldDB" id="A0AAV9X0H8"/>
<feature type="compositionally biased region" description="Gly residues" evidence="1">
    <location>
        <begin position="56"/>
        <end position="68"/>
    </location>
</feature>
<organism evidence="2 3">
    <name type="scientific">Orbilia ellipsospora</name>
    <dbReference type="NCBI Taxonomy" id="2528407"/>
    <lineage>
        <taxon>Eukaryota</taxon>
        <taxon>Fungi</taxon>
        <taxon>Dikarya</taxon>
        <taxon>Ascomycota</taxon>
        <taxon>Pezizomycotina</taxon>
        <taxon>Orbiliomycetes</taxon>
        <taxon>Orbiliales</taxon>
        <taxon>Orbiliaceae</taxon>
        <taxon>Orbilia</taxon>
    </lineage>
</organism>
<protein>
    <submittedName>
        <fullName evidence="2">Uncharacterized protein</fullName>
    </submittedName>
</protein>
<proteinExistence type="predicted"/>
<evidence type="ECO:0000313" key="3">
    <source>
        <dbReference type="Proteomes" id="UP001365542"/>
    </source>
</evidence>
<evidence type="ECO:0000313" key="2">
    <source>
        <dbReference type="EMBL" id="KAK6531594.1"/>
    </source>
</evidence>
<dbReference type="Proteomes" id="UP001365542">
    <property type="component" value="Unassembled WGS sequence"/>
</dbReference>
<gene>
    <name evidence="2" type="ORF">TWF694_002778</name>
</gene>
<comment type="caution">
    <text evidence="2">The sequence shown here is derived from an EMBL/GenBank/DDBJ whole genome shotgun (WGS) entry which is preliminary data.</text>
</comment>
<name>A0AAV9X0H8_9PEZI</name>